<dbReference type="RefSeq" id="WP_055195835.1">
    <property type="nucleotide sequence ID" value="NZ_CYYM01000031.1"/>
</dbReference>
<name>A0A174HHL5_9FIRM</name>
<organism evidence="1 2">
    <name type="scientific">Dorea longicatena</name>
    <dbReference type="NCBI Taxonomy" id="88431"/>
    <lineage>
        <taxon>Bacteria</taxon>
        <taxon>Bacillati</taxon>
        <taxon>Bacillota</taxon>
        <taxon>Clostridia</taxon>
        <taxon>Lachnospirales</taxon>
        <taxon>Lachnospiraceae</taxon>
        <taxon>Dorea</taxon>
    </lineage>
</organism>
<evidence type="ECO:0000313" key="2">
    <source>
        <dbReference type="Proteomes" id="UP000095380"/>
    </source>
</evidence>
<dbReference type="AlphaFoldDB" id="A0A174HHL5"/>
<reference evidence="1 2" key="1">
    <citation type="submission" date="2015-09" db="EMBL/GenBank/DDBJ databases">
        <authorList>
            <consortium name="Pathogen Informatics"/>
        </authorList>
    </citation>
    <scope>NUCLEOTIDE SEQUENCE [LARGE SCALE GENOMIC DNA]</scope>
    <source>
        <strain evidence="1 2">2789STDY5608851</strain>
    </source>
</reference>
<protein>
    <submittedName>
        <fullName evidence="1">Uncharacterized protein</fullName>
    </submittedName>
</protein>
<gene>
    <name evidence="1" type="ORF">ERS852408_02853</name>
</gene>
<dbReference type="EMBL" id="CYYM01000031">
    <property type="protein sequence ID" value="CUO74403.1"/>
    <property type="molecule type" value="Genomic_DNA"/>
</dbReference>
<evidence type="ECO:0000313" key="1">
    <source>
        <dbReference type="EMBL" id="CUO74403.1"/>
    </source>
</evidence>
<proteinExistence type="predicted"/>
<sequence>MKLDYATGFYNMSFFNINIETEEELTQDVLKKNEATFIHEFIHYLQDLVLPYNIRYSLSNVRWFFNILNSAHKMGSIHRPFSEWNNESSTLWIQFIRSIGDSRSIDSVFKIEDATSEFVITSGYDSNLHIQREHRVYEYMLPVFEDGKSTSISYNLGARDILEYIAYKIQLKNFPNSPPAPQLPYESIDLIFGKYGLSHISDDIRLCIAECCLYNDVPMHFLLNTLLGNDKFKKYIIDSSYEEIYNYLLLSATITRDGQIETLIAKTQRRLIQFARELQLQYSGFDEIKKWILKVNSFVEHKLSGRFIFSDLYKMDSDEMFKFINDVIYCIGIPLVMNSRKKYISIHLNDIEVSQFIQFYILQNFIYFVKSKQPQCPVYNFCKANGGICNENCTVNKQETIKGNENCYYRRFMEKYELFDIKID</sequence>
<accession>A0A174HHL5</accession>
<dbReference type="Proteomes" id="UP000095380">
    <property type="component" value="Unassembled WGS sequence"/>
</dbReference>